<feature type="transmembrane region" description="Helical" evidence="1">
    <location>
        <begin position="205"/>
        <end position="220"/>
    </location>
</feature>
<dbReference type="EMBL" id="RAQJ01000003">
    <property type="protein sequence ID" value="RKE94855.1"/>
    <property type="molecule type" value="Genomic_DNA"/>
</dbReference>
<keyword evidence="1" id="KW-1133">Transmembrane helix</keyword>
<organism evidence="3 4">
    <name type="scientific">Ichthyenterobacterium magnum</name>
    <dbReference type="NCBI Taxonomy" id="1230530"/>
    <lineage>
        <taxon>Bacteria</taxon>
        <taxon>Pseudomonadati</taxon>
        <taxon>Bacteroidota</taxon>
        <taxon>Flavobacteriia</taxon>
        <taxon>Flavobacteriales</taxon>
        <taxon>Flavobacteriaceae</taxon>
        <taxon>Ichthyenterobacterium</taxon>
    </lineage>
</organism>
<feature type="transmembrane region" description="Helical" evidence="1">
    <location>
        <begin position="257"/>
        <end position="275"/>
    </location>
</feature>
<dbReference type="Pfam" id="PF01757">
    <property type="entry name" value="Acyl_transf_3"/>
    <property type="match status" value="1"/>
</dbReference>
<dbReference type="PANTHER" id="PTHR23028:SF53">
    <property type="entry name" value="ACYL_TRANSF_3 DOMAIN-CONTAINING PROTEIN"/>
    <property type="match status" value="1"/>
</dbReference>
<name>A0A420DKY5_9FLAO</name>
<feature type="transmembrane region" description="Helical" evidence="1">
    <location>
        <begin position="151"/>
        <end position="172"/>
    </location>
</feature>
<comment type="caution">
    <text evidence="3">The sequence shown here is derived from an EMBL/GenBank/DDBJ whole genome shotgun (WGS) entry which is preliminary data.</text>
</comment>
<keyword evidence="1" id="KW-0812">Transmembrane</keyword>
<dbReference type="GO" id="GO:0000271">
    <property type="term" value="P:polysaccharide biosynthetic process"/>
    <property type="evidence" value="ECO:0007669"/>
    <property type="project" value="TreeGrafter"/>
</dbReference>
<keyword evidence="4" id="KW-1185">Reference proteome</keyword>
<dbReference type="InterPro" id="IPR050879">
    <property type="entry name" value="Acyltransferase_3"/>
</dbReference>
<dbReference type="GO" id="GO:0016747">
    <property type="term" value="F:acyltransferase activity, transferring groups other than amino-acyl groups"/>
    <property type="evidence" value="ECO:0007669"/>
    <property type="project" value="InterPro"/>
</dbReference>
<sequence>MNFKLSNLKRLQNLDVLRFLLASIVVFYHVPMLCRNQGLPFFSDAPIFNRGKEAVYMFFVLSGFLIIRLIYLAKQRDVFSIKKFYIRRILRIFPLYYLIVTFGLLFYYVILPFFKIPYENNYNLFEGILLSVFFLPNVFRELYMPGGILEVLWSIGIEEQFYIIIAPLLFFIKKNRVLKTLVILTLVYFVVFHLDVLYYLEKFRLVYFLLFSGGIVAILEEKKKLEFLKTSFVIPLFITVTTLLYFITDVIVFNTVWLNNLIIMVLFSLCIHTLAHNNFGVAIKNKTLNYFGEISYGIYMYHVIVLNAVVFIFLKVDTINIFNDTITILLIYMLTFALTLLIAHFSYTYFETYFLKLKNKFRE</sequence>
<feature type="domain" description="Acyltransferase 3" evidence="2">
    <location>
        <begin position="13"/>
        <end position="343"/>
    </location>
</feature>
<protein>
    <submittedName>
        <fullName evidence="3">Peptidoglycan/LPS O-acetylase OafA/YrhL</fullName>
    </submittedName>
</protein>
<feature type="transmembrane region" description="Helical" evidence="1">
    <location>
        <begin position="326"/>
        <end position="350"/>
    </location>
</feature>
<feature type="transmembrane region" description="Helical" evidence="1">
    <location>
        <begin position="232"/>
        <end position="251"/>
    </location>
</feature>
<evidence type="ECO:0000259" key="2">
    <source>
        <dbReference type="Pfam" id="PF01757"/>
    </source>
</evidence>
<dbReference type="AlphaFoldDB" id="A0A420DKY5"/>
<dbReference type="InterPro" id="IPR002656">
    <property type="entry name" value="Acyl_transf_3_dom"/>
</dbReference>
<accession>A0A420DKY5</accession>
<gene>
    <name evidence="3" type="ORF">BXY80_1868</name>
</gene>
<dbReference type="Proteomes" id="UP000284892">
    <property type="component" value="Unassembled WGS sequence"/>
</dbReference>
<dbReference type="PANTHER" id="PTHR23028">
    <property type="entry name" value="ACETYLTRANSFERASE"/>
    <property type="match status" value="1"/>
</dbReference>
<dbReference type="GO" id="GO:0016020">
    <property type="term" value="C:membrane"/>
    <property type="evidence" value="ECO:0007669"/>
    <property type="project" value="TreeGrafter"/>
</dbReference>
<keyword evidence="1" id="KW-0472">Membrane</keyword>
<feature type="transmembrane region" description="Helical" evidence="1">
    <location>
        <begin position="181"/>
        <end position="199"/>
    </location>
</feature>
<proteinExistence type="predicted"/>
<feature type="transmembrane region" description="Helical" evidence="1">
    <location>
        <begin position="93"/>
        <end position="110"/>
    </location>
</feature>
<feature type="transmembrane region" description="Helical" evidence="1">
    <location>
        <begin position="296"/>
        <end position="314"/>
    </location>
</feature>
<evidence type="ECO:0000313" key="4">
    <source>
        <dbReference type="Proteomes" id="UP000284892"/>
    </source>
</evidence>
<feature type="transmembrane region" description="Helical" evidence="1">
    <location>
        <begin position="54"/>
        <end position="73"/>
    </location>
</feature>
<evidence type="ECO:0000313" key="3">
    <source>
        <dbReference type="EMBL" id="RKE94855.1"/>
    </source>
</evidence>
<feature type="transmembrane region" description="Helical" evidence="1">
    <location>
        <begin position="16"/>
        <end position="34"/>
    </location>
</feature>
<evidence type="ECO:0000256" key="1">
    <source>
        <dbReference type="SAM" id="Phobius"/>
    </source>
</evidence>
<reference evidence="3 4" key="1">
    <citation type="submission" date="2018-09" db="EMBL/GenBank/DDBJ databases">
        <title>Genomic Encyclopedia of Archaeal and Bacterial Type Strains, Phase II (KMG-II): from individual species to whole genera.</title>
        <authorList>
            <person name="Goeker M."/>
        </authorList>
    </citation>
    <scope>NUCLEOTIDE SEQUENCE [LARGE SCALE GENOMIC DNA]</scope>
    <source>
        <strain evidence="3 4">DSM 26283</strain>
    </source>
</reference>